<dbReference type="Pfam" id="PF13191">
    <property type="entry name" value="AAA_16"/>
    <property type="match status" value="1"/>
</dbReference>
<keyword evidence="2" id="KW-0677">Repeat</keyword>
<keyword evidence="6" id="KW-1185">Reference proteome</keyword>
<dbReference type="InterPro" id="IPR009003">
    <property type="entry name" value="Peptidase_S1_PA"/>
</dbReference>
<proteinExistence type="predicted"/>
<dbReference type="SUPFAM" id="SSF50978">
    <property type="entry name" value="WD40 repeat-like"/>
    <property type="match status" value="2"/>
</dbReference>
<dbReference type="InterPro" id="IPR020472">
    <property type="entry name" value="WD40_PAC1"/>
</dbReference>
<dbReference type="SUPFAM" id="SSF52540">
    <property type="entry name" value="P-loop containing nucleoside triphosphate hydrolases"/>
    <property type="match status" value="1"/>
</dbReference>
<evidence type="ECO:0000256" key="2">
    <source>
        <dbReference type="ARBA" id="ARBA00022737"/>
    </source>
</evidence>
<dbReference type="RefSeq" id="WP_269664227.1">
    <property type="nucleotide sequence ID" value="NZ_CP114413.1"/>
</dbReference>
<dbReference type="SMART" id="SM00320">
    <property type="entry name" value="WD40"/>
    <property type="match status" value="14"/>
</dbReference>
<name>A0ABY7KVH7_9ACTN</name>
<evidence type="ECO:0000313" key="6">
    <source>
        <dbReference type="Proteomes" id="UP001164439"/>
    </source>
</evidence>
<feature type="repeat" description="WD" evidence="3">
    <location>
        <begin position="927"/>
        <end position="971"/>
    </location>
</feature>
<dbReference type="Proteomes" id="UP001164439">
    <property type="component" value="Chromosome"/>
</dbReference>
<dbReference type="Gene3D" id="3.40.50.300">
    <property type="entry name" value="P-loop containing nucleotide triphosphate hydrolases"/>
    <property type="match status" value="1"/>
</dbReference>
<gene>
    <name evidence="5" type="ORF">STRCI_008369</name>
</gene>
<accession>A0ABY7KVH7</accession>
<feature type="repeat" description="WD" evidence="3">
    <location>
        <begin position="972"/>
        <end position="1016"/>
    </location>
</feature>
<keyword evidence="1 3" id="KW-0853">WD repeat</keyword>
<dbReference type="EMBL" id="CP114413">
    <property type="protein sequence ID" value="WAZ26741.1"/>
    <property type="molecule type" value="Genomic_DNA"/>
</dbReference>
<reference evidence="5" key="1">
    <citation type="submission" date="2022-12" db="EMBL/GenBank/DDBJ databases">
        <authorList>
            <person name="Ruckert C."/>
            <person name="Busche T."/>
            <person name="Kalinowski J."/>
            <person name="Wittmann C."/>
        </authorList>
    </citation>
    <scope>NUCLEOTIDE SEQUENCE</scope>
    <source>
        <strain evidence="5">DSM 40467</strain>
    </source>
</reference>
<dbReference type="Pfam" id="PF13365">
    <property type="entry name" value="Trypsin_2"/>
    <property type="match status" value="1"/>
</dbReference>
<dbReference type="PRINTS" id="PR00320">
    <property type="entry name" value="GPROTEINBRPT"/>
</dbReference>
<protein>
    <submittedName>
        <fullName evidence="5">Trypsin-like peptidase domain-containing protein</fullName>
    </submittedName>
</protein>
<dbReference type="Gene3D" id="2.130.10.10">
    <property type="entry name" value="YVTN repeat-like/Quinoprotein amine dehydrogenase"/>
    <property type="match status" value="5"/>
</dbReference>
<dbReference type="InterPro" id="IPR015943">
    <property type="entry name" value="WD40/YVTN_repeat-like_dom_sf"/>
</dbReference>
<organism evidence="5 6">
    <name type="scientific">Streptomyces cinnabarinus</name>
    <dbReference type="NCBI Taxonomy" id="67287"/>
    <lineage>
        <taxon>Bacteria</taxon>
        <taxon>Bacillati</taxon>
        <taxon>Actinomycetota</taxon>
        <taxon>Actinomycetes</taxon>
        <taxon>Kitasatosporales</taxon>
        <taxon>Streptomycetaceae</taxon>
        <taxon>Streptomyces</taxon>
    </lineage>
</organism>
<dbReference type="InterPro" id="IPR036322">
    <property type="entry name" value="WD40_repeat_dom_sf"/>
</dbReference>
<feature type="repeat" description="WD" evidence="3">
    <location>
        <begin position="1062"/>
        <end position="1106"/>
    </location>
</feature>
<dbReference type="InterPro" id="IPR050349">
    <property type="entry name" value="WD_LIS1/nudF_dynein_reg"/>
</dbReference>
<feature type="repeat" description="WD" evidence="3">
    <location>
        <begin position="1017"/>
        <end position="1061"/>
    </location>
</feature>
<dbReference type="CDD" id="cd00200">
    <property type="entry name" value="WD40"/>
    <property type="match status" value="2"/>
</dbReference>
<evidence type="ECO:0000256" key="1">
    <source>
        <dbReference type="ARBA" id="ARBA00022574"/>
    </source>
</evidence>
<evidence type="ECO:0000256" key="3">
    <source>
        <dbReference type="PROSITE-ProRule" id="PRU00221"/>
    </source>
</evidence>
<feature type="repeat" description="WD" evidence="3">
    <location>
        <begin position="1239"/>
        <end position="1274"/>
    </location>
</feature>
<dbReference type="Pfam" id="PF00400">
    <property type="entry name" value="WD40"/>
    <property type="match status" value="11"/>
</dbReference>
<evidence type="ECO:0000259" key="4">
    <source>
        <dbReference type="Pfam" id="PF13191"/>
    </source>
</evidence>
<evidence type="ECO:0000313" key="5">
    <source>
        <dbReference type="EMBL" id="WAZ26741.1"/>
    </source>
</evidence>
<dbReference type="InterPro" id="IPR041664">
    <property type="entry name" value="AAA_16"/>
</dbReference>
<sequence>MTAAGDGPRPASAAWVAAVHRSESDRQPIGAGFLIDGQRVLTCAHVVFEQGQPRPELWVAFPKAPRLGYRRIRVTAVQAPPMAEHDVWDVAALVLDEPVAEGYAARLRQPDIGSLMARQGQWWAFGFPDGMLGNSAHGAVGEELGYGWIRLDTDSRHGVKRGYSGAALWSGEYQAVVGMVGQAQGNGDARAITIEAIAQSLPEQKIHLLTEWATEAAGESALAAWGWSLDADPEAVRHWRPRARGVHTDSERGFRFRGRTAALTQIRDWLSGVLPHGRVLVVTGSPGVGKSTVLGRMVTTSDPAVAASLPFDDDAVRAVEGSVACAVHAKGKTALEVAGEIARAASARLPWEPAELAENLAATLERSRRGSFSVVIDALDEAVGPQHARQIICDIVRPLAHDLHHLGVRVVVGTRRLDDAGPLLDYFGNTYVLDLDDARYFSQADLAAYALATLQLQGAERPGNPYTDTDAALPVAERIAQLADRNFLIAGLVARAHGMHGRDPIDLDALHFTPTVDAALNNYLTLLPRTDGVPAAAVFAALAYAEAPGMPIHLWRAVIAALGYPSPSTAGLEAFARSSAANFLVETSTTDLPVPAYRLFHQALRDALVRHRNTTADENAITHALLASGRELGWDRAPAYLLSALAGHAERGQAIDALLAEDDYLLHADLRRLIPAAATATTAPARQRASLIRLTPHAIDAPPAERAALYSLTETIHDLGSSYRARQGPYRARWASIRTGQQQVVLEGHTDWVKALCTVHLPDGRNLLASGSNDGSVRLWDPATGIPQHHLTGHTYPVVALRAVQVPDGRTLLASASMDGTVRVWDPVTGAQEHHLVGDHTDAIVSLCTVQMADGRTLLASGSDVGAVRLWDPATGTQEHHLISDDRMIEALCTIQVADGRALLASAGHDGAVRLWDPVTGTQVDHLTGHTGAVTALCTIQTADGRILLASASHDSTVRLWDPATGTQAHQLTDHTNWVTALCTVQTADGRTLLASASHDSTVRLWDPATGAQAHQLTDHTNWVSALGTVRSSNGRTLLASGDGNGAVRLWDPATGTQEHHLTDHTDRVKALCTVQIADGRTLLASASYDSTVRLWDACGAQELHVADRADWVRALCLVRLSGCRTLLASGGADGTVMLWDPATGIQEHHLTGHTDAVRALCTVQVANGRALLASGGIDGVRWWDPVTGVQEHHLIGHTDQVSALCTVQMPDGRTLLASGGTDGVSLWDLATGVEEHHLTGHTDQVTALCTVQLPDGYTLLASGSFDNTVRLWDPATGVQEHHLTGHTDAVAALCTVQMADGRTLLASGSIDGTVRLWDPATGIQEHHLTGHTDAVAALCTVQMADGRTLLASGSIDRTVRLWDDAGNLRARIPVGDVWALVPCAGLAIALTRGLLVVDVAGNLLQEP</sequence>
<feature type="repeat" description="WD" evidence="3">
    <location>
        <begin position="903"/>
        <end position="926"/>
    </location>
</feature>
<dbReference type="PROSITE" id="PS50294">
    <property type="entry name" value="WD_REPEATS_REGION"/>
    <property type="match status" value="7"/>
</dbReference>
<dbReference type="SUPFAM" id="SSF50494">
    <property type="entry name" value="Trypsin-like serine proteases"/>
    <property type="match status" value="1"/>
</dbReference>
<dbReference type="InterPro" id="IPR001680">
    <property type="entry name" value="WD40_rpt"/>
</dbReference>
<feature type="domain" description="Orc1-like AAA ATPase" evidence="4">
    <location>
        <begin position="255"/>
        <end position="382"/>
    </location>
</feature>
<feature type="repeat" description="WD" evidence="3">
    <location>
        <begin position="1127"/>
        <end position="1141"/>
    </location>
</feature>
<dbReference type="PROSITE" id="PS50082">
    <property type="entry name" value="WD_REPEATS_2"/>
    <property type="match status" value="11"/>
</dbReference>
<feature type="repeat" description="WD" evidence="3">
    <location>
        <begin position="1284"/>
        <end position="1319"/>
    </location>
</feature>
<feature type="repeat" description="WD" evidence="3">
    <location>
        <begin position="746"/>
        <end position="781"/>
    </location>
</feature>
<dbReference type="PANTHER" id="PTHR44129">
    <property type="entry name" value="WD REPEAT-CONTAINING PROTEIN POP1"/>
    <property type="match status" value="1"/>
</dbReference>
<dbReference type="InterPro" id="IPR027417">
    <property type="entry name" value="P-loop_NTPase"/>
</dbReference>
<feature type="repeat" description="WD" evidence="3">
    <location>
        <begin position="791"/>
        <end position="826"/>
    </location>
</feature>
<feature type="repeat" description="WD" evidence="3">
    <location>
        <begin position="1329"/>
        <end position="1364"/>
    </location>
</feature>